<evidence type="ECO:0000256" key="7">
    <source>
        <dbReference type="ARBA" id="ARBA00022840"/>
    </source>
</evidence>
<dbReference type="SUPFAM" id="SSF52540">
    <property type="entry name" value="P-loop containing nucleoside triphosphate hydrolases"/>
    <property type="match status" value="1"/>
</dbReference>
<dbReference type="InterPro" id="IPR001482">
    <property type="entry name" value="T2SS/T4SS_dom"/>
</dbReference>
<dbReference type="Gene3D" id="3.30.450.90">
    <property type="match status" value="1"/>
</dbReference>
<evidence type="ECO:0000256" key="6">
    <source>
        <dbReference type="ARBA" id="ARBA00022741"/>
    </source>
</evidence>
<dbReference type="Pfam" id="PF00437">
    <property type="entry name" value="T2SSE"/>
    <property type="match status" value="1"/>
</dbReference>
<keyword evidence="5" id="KW-1029">Fimbrium biogenesis</keyword>
<sequence>MDITQLLAFSVKNKASDLHLSAGLPPMIRVNGDVRRINVEALDHKAVHDMVYDIMNDAQRKAYEDTLECDFSFEIQGLARFRVNAFNQNRGAGAVFRTIPSKILTLDQLNAPKIFADLALRPRGMVLVTGPTGSGKSTTLAAMVNHLNENEYGHVLTVEDPIEFVHESKKCLVNQREVGPHTMSFANALRSALREDPDAILVGEMRDLETIRLALTAAETGHLVFGTLHTSSAAKTVDRIVDVFPAAEKEMVRAMLSESLVAVISQTLCKLKDGSGRAAAHEIMIGTPAIRNLIRENKVAQMYSSIQTGQNLGMQTLDQNLADLVRRGVISAGEARSKAKIPENFPG</sequence>
<dbReference type="NCBIfam" id="TIGR01420">
    <property type="entry name" value="pilT_fam"/>
    <property type="match status" value="1"/>
</dbReference>
<evidence type="ECO:0000256" key="1">
    <source>
        <dbReference type="ARBA" id="ARBA00004496"/>
    </source>
</evidence>
<keyword evidence="7" id="KW-0067">ATP-binding</keyword>
<dbReference type="InterPro" id="IPR006321">
    <property type="entry name" value="PilT/PilU"/>
</dbReference>
<dbReference type="Gene3D" id="3.40.50.300">
    <property type="entry name" value="P-loop containing nucleotide triphosphate hydrolases"/>
    <property type="match status" value="1"/>
</dbReference>
<dbReference type="PROSITE" id="PS00662">
    <property type="entry name" value="T2SP_E"/>
    <property type="match status" value="1"/>
</dbReference>
<dbReference type="AlphaFoldDB" id="A0A480AY53"/>
<keyword evidence="6" id="KW-0547">Nucleotide-binding</keyword>
<dbReference type="FunFam" id="3.30.450.90:FF:000002">
    <property type="entry name" value="Twitching motility protein PilT"/>
    <property type="match status" value="1"/>
</dbReference>
<evidence type="ECO:0000256" key="2">
    <source>
        <dbReference type="ARBA" id="ARBA00006611"/>
    </source>
</evidence>
<keyword evidence="4" id="KW-0963">Cytoplasm</keyword>
<dbReference type="Proteomes" id="UP000301751">
    <property type="component" value="Unassembled WGS sequence"/>
</dbReference>
<comment type="subcellular location">
    <subcellularLocation>
        <location evidence="1">Cytoplasm</location>
    </subcellularLocation>
</comment>
<evidence type="ECO:0000313" key="9">
    <source>
        <dbReference type="EMBL" id="GCL66241.1"/>
    </source>
</evidence>
<dbReference type="GO" id="GO:0005524">
    <property type="term" value="F:ATP binding"/>
    <property type="evidence" value="ECO:0007669"/>
    <property type="project" value="UniProtKB-KW"/>
</dbReference>
<reference evidence="10" key="1">
    <citation type="submission" date="2019-03" db="EMBL/GenBank/DDBJ databases">
        <title>Aquabacterium pictum sp.nov., the first bacteriochlorophyll a-containing freshwater bacterium in the genus Aquabacterium of the class Betaproteobacteria.</title>
        <authorList>
            <person name="Hirose S."/>
            <person name="Tank M."/>
            <person name="Hara E."/>
            <person name="Tamaki H."/>
            <person name="Takaichi S."/>
            <person name="Haruta S."/>
            <person name="Hanada S."/>
        </authorList>
    </citation>
    <scope>NUCLEOTIDE SEQUENCE [LARGE SCALE GENOMIC DNA]</scope>
    <source>
        <strain evidence="10">W35</strain>
    </source>
</reference>
<dbReference type="InterPro" id="IPR027417">
    <property type="entry name" value="P-loop_NTPase"/>
</dbReference>
<dbReference type="PANTHER" id="PTHR30486">
    <property type="entry name" value="TWITCHING MOTILITY PROTEIN PILT"/>
    <property type="match status" value="1"/>
</dbReference>
<evidence type="ECO:0000256" key="5">
    <source>
        <dbReference type="ARBA" id="ARBA00022558"/>
    </source>
</evidence>
<dbReference type="FunFam" id="3.40.50.300:FF:000872">
    <property type="entry name" value="Twitching motility protein PilT"/>
    <property type="match status" value="1"/>
</dbReference>
<evidence type="ECO:0000256" key="4">
    <source>
        <dbReference type="ARBA" id="ARBA00022490"/>
    </source>
</evidence>
<accession>A0A480AY53</accession>
<dbReference type="GO" id="GO:0016887">
    <property type="term" value="F:ATP hydrolysis activity"/>
    <property type="evidence" value="ECO:0007669"/>
    <property type="project" value="InterPro"/>
</dbReference>
<gene>
    <name evidence="9" type="primary">pilT</name>
    <name evidence="9" type="ORF">AQPW35_53220</name>
</gene>
<evidence type="ECO:0000313" key="10">
    <source>
        <dbReference type="Proteomes" id="UP000301751"/>
    </source>
</evidence>
<dbReference type="RefSeq" id="WP_137735941.1">
    <property type="nucleotide sequence ID" value="NZ_BJCL01000029.1"/>
</dbReference>
<keyword evidence="3" id="KW-0813">Transport</keyword>
<feature type="domain" description="Bacterial type II secretion system protein E" evidence="8">
    <location>
        <begin position="193"/>
        <end position="207"/>
    </location>
</feature>
<keyword evidence="10" id="KW-1185">Reference proteome</keyword>
<proteinExistence type="inferred from homology"/>
<evidence type="ECO:0000256" key="3">
    <source>
        <dbReference type="ARBA" id="ARBA00022448"/>
    </source>
</evidence>
<dbReference type="OrthoDB" id="5790493at2"/>
<comment type="caution">
    <text evidence="9">The sequence shown here is derived from an EMBL/GenBank/DDBJ whole genome shotgun (WGS) entry which is preliminary data.</text>
</comment>
<dbReference type="InterPro" id="IPR003593">
    <property type="entry name" value="AAA+_ATPase"/>
</dbReference>
<comment type="similarity">
    <text evidence="2">Belongs to the GSP E family.</text>
</comment>
<evidence type="ECO:0000259" key="8">
    <source>
        <dbReference type="PROSITE" id="PS00662"/>
    </source>
</evidence>
<dbReference type="GO" id="GO:0005737">
    <property type="term" value="C:cytoplasm"/>
    <property type="evidence" value="ECO:0007669"/>
    <property type="project" value="UniProtKB-SubCell"/>
</dbReference>
<organism evidence="9 10">
    <name type="scientific">Pseudaquabacterium pictum</name>
    <dbReference type="NCBI Taxonomy" id="2315236"/>
    <lineage>
        <taxon>Bacteria</taxon>
        <taxon>Pseudomonadati</taxon>
        <taxon>Pseudomonadota</taxon>
        <taxon>Betaproteobacteria</taxon>
        <taxon>Burkholderiales</taxon>
        <taxon>Sphaerotilaceae</taxon>
        <taxon>Pseudaquabacterium</taxon>
    </lineage>
</organism>
<protein>
    <submittedName>
        <fullName evidence="9">Twitching motility protein PilT</fullName>
    </submittedName>
</protein>
<name>A0A480AY53_9BURK</name>
<dbReference type="EMBL" id="BJCL01000029">
    <property type="protein sequence ID" value="GCL66241.1"/>
    <property type="molecule type" value="Genomic_DNA"/>
</dbReference>
<dbReference type="PANTHER" id="PTHR30486:SF6">
    <property type="entry name" value="TYPE IV PILUS RETRACTATION ATPASE PILT"/>
    <property type="match status" value="1"/>
</dbReference>
<dbReference type="SMART" id="SM00382">
    <property type="entry name" value="AAA"/>
    <property type="match status" value="1"/>
</dbReference>
<dbReference type="CDD" id="cd01131">
    <property type="entry name" value="PilT"/>
    <property type="match status" value="1"/>
</dbReference>
<dbReference type="InterPro" id="IPR050921">
    <property type="entry name" value="T4SS_GSP_E_ATPase"/>
</dbReference>